<dbReference type="GO" id="GO:0009401">
    <property type="term" value="P:phosphoenolpyruvate-dependent sugar phosphotransferase system"/>
    <property type="evidence" value="ECO:0007669"/>
    <property type="project" value="UniProtKB-KW"/>
</dbReference>
<accession>A0A2T3NM02</accession>
<dbReference type="GO" id="GO:0015771">
    <property type="term" value="P:trehalose transport"/>
    <property type="evidence" value="ECO:0007669"/>
    <property type="project" value="TreeGrafter"/>
</dbReference>
<keyword evidence="10 13" id="KW-0472">Membrane</keyword>
<evidence type="ECO:0000313" key="16">
    <source>
        <dbReference type="EMBL" id="PSW16478.1"/>
    </source>
</evidence>
<dbReference type="InterPro" id="IPR013013">
    <property type="entry name" value="PTS_EIIC_1"/>
</dbReference>
<feature type="transmembrane region" description="Helical" evidence="13">
    <location>
        <begin position="222"/>
        <end position="241"/>
    </location>
</feature>
<feature type="transmembrane region" description="Helical" evidence="13">
    <location>
        <begin position="395"/>
        <end position="417"/>
    </location>
</feature>
<keyword evidence="7 13" id="KW-0812">Transmembrane</keyword>
<dbReference type="PANTHER" id="PTHR30175:SF7">
    <property type="entry name" value="NEGATIVE REGULATOR OF SACY ACTIVITY"/>
    <property type="match status" value="1"/>
</dbReference>
<evidence type="ECO:0000256" key="5">
    <source>
        <dbReference type="ARBA" id="ARBA00022679"/>
    </source>
</evidence>
<evidence type="ECO:0000256" key="4">
    <source>
        <dbReference type="ARBA" id="ARBA00022597"/>
    </source>
</evidence>
<dbReference type="GO" id="GO:0005886">
    <property type="term" value="C:plasma membrane"/>
    <property type="evidence" value="ECO:0007669"/>
    <property type="project" value="UniProtKB-SubCell"/>
</dbReference>
<evidence type="ECO:0000256" key="2">
    <source>
        <dbReference type="ARBA" id="ARBA00022448"/>
    </source>
</evidence>
<evidence type="ECO:0000256" key="11">
    <source>
        <dbReference type="PROSITE-ProRule" id="PRU00421"/>
    </source>
</evidence>
<evidence type="ECO:0000256" key="6">
    <source>
        <dbReference type="ARBA" id="ARBA00022683"/>
    </source>
</evidence>
<keyword evidence="3" id="KW-1003">Cell membrane</keyword>
<feature type="transmembrane region" description="Helical" evidence="13">
    <location>
        <begin position="284"/>
        <end position="304"/>
    </location>
</feature>
<dbReference type="PANTHER" id="PTHR30175">
    <property type="entry name" value="PHOSPHOTRANSFERASE SYSTEM TRANSPORT PROTEIN"/>
    <property type="match status" value="1"/>
</dbReference>
<evidence type="ECO:0000256" key="3">
    <source>
        <dbReference type="ARBA" id="ARBA00022475"/>
    </source>
</evidence>
<keyword evidence="2" id="KW-0813">Transport</keyword>
<dbReference type="PROSITE" id="PS51098">
    <property type="entry name" value="PTS_EIIB_TYPE_1"/>
    <property type="match status" value="1"/>
</dbReference>
<dbReference type="InterPro" id="IPR003352">
    <property type="entry name" value="PTS_EIIC"/>
</dbReference>
<evidence type="ECO:0000259" key="15">
    <source>
        <dbReference type="PROSITE" id="PS51103"/>
    </source>
</evidence>
<evidence type="ECO:0000256" key="7">
    <source>
        <dbReference type="ARBA" id="ARBA00022692"/>
    </source>
</evidence>
<dbReference type="SUPFAM" id="SSF55604">
    <property type="entry name" value="Glucose permease domain IIB"/>
    <property type="match status" value="1"/>
</dbReference>
<dbReference type="OrthoDB" id="92465at2"/>
<dbReference type="GO" id="GO:0016301">
    <property type="term" value="F:kinase activity"/>
    <property type="evidence" value="ECO:0007669"/>
    <property type="project" value="UniProtKB-KW"/>
</dbReference>
<name>A0A2T3NM02_9GAMM</name>
<keyword evidence="9 13" id="KW-1133">Transmembrane helix</keyword>
<evidence type="ECO:0000259" key="14">
    <source>
        <dbReference type="PROSITE" id="PS51098"/>
    </source>
</evidence>
<dbReference type="GO" id="GO:0090589">
    <property type="term" value="F:protein-phosphocysteine-trehalose phosphotransferase system transporter activity"/>
    <property type="evidence" value="ECO:0007669"/>
    <property type="project" value="TreeGrafter"/>
</dbReference>
<protein>
    <submittedName>
        <fullName evidence="16">PTS sugar transporter subunit IIA</fullName>
    </submittedName>
</protein>
<evidence type="ECO:0000256" key="8">
    <source>
        <dbReference type="ARBA" id="ARBA00022777"/>
    </source>
</evidence>
<gene>
    <name evidence="16" type="ORF">C9J01_05625</name>
</gene>
<dbReference type="Proteomes" id="UP000241346">
    <property type="component" value="Unassembled WGS sequence"/>
</dbReference>
<feature type="active site" description="Phosphocysteine intermediate; for EIIB activity" evidence="11">
    <location>
        <position position="26"/>
    </location>
</feature>
<dbReference type="RefSeq" id="WP_107297100.1">
    <property type="nucleotide sequence ID" value="NZ_PYMB01000001.1"/>
</dbReference>
<proteinExistence type="predicted"/>
<feature type="domain" description="PTS EIIC type-1" evidence="15">
    <location>
        <begin position="119"/>
        <end position="477"/>
    </location>
</feature>
<evidence type="ECO:0000256" key="12">
    <source>
        <dbReference type="SAM" id="MobiDB-lite"/>
    </source>
</evidence>
<sequence length="495" mass="52635">MANYSKIADQLIKVIGEDNIESIAHCATRLRIIVKNKDLIDDKKISDIDLVKGQFFTSGQYQVIFGTGIVNKVYDQLAEKGFAAKTASEVKQEAIQREPAHKRAMRFFSDVFVPLLPAIIATGVGLGLKSVLLNPAILAMMGLTPESVPQPLTAFLAAVTETAFVFLPALVCWSAYRVAGGSPSLGILLGLMLISPAFPNAWDVALNPDVNAIMLFDVIAWQGYQGSVLPSLVVGLMGAKIEKRLNKVVPDVLQLILVPILSVSITLFLALSVLGPALQVVEQGIGFVLVGLADIPFGIGGFIYGLFLQAIVVTGMHHIITMFEVMLVSQTGMNPIIALGMPSMAAQGAAALALAYRSRNKKIRAAGIPAGATVYLGITEPAIFGMNLRFGIRPFVVASIVGGFGGMAAALLELAAQGNGISMLPGILFYTYDMHQFVSYAALMLITSVVAFIAVCLWGIPKKMIEDYPADVESTSSSNKAAAKKSVTESNVETA</sequence>
<dbReference type="GO" id="GO:0008982">
    <property type="term" value="F:protein-N(PI)-phosphohistidine-sugar phosphotransferase activity"/>
    <property type="evidence" value="ECO:0007669"/>
    <property type="project" value="InterPro"/>
</dbReference>
<dbReference type="Pfam" id="PF02378">
    <property type="entry name" value="PTS_EIIC"/>
    <property type="match status" value="1"/>
</dbReference>
<feature type="domain" description="PTS EIIB type-1" evidence="14">
    <location>
        <begin position="4"/>
        <end position="87"/>
    </location>
</feature>
<feature type="transmembrane region" description="Helical" evidence="13">
    <location>
        <begin position="437"/>
        <end position="460"/>
    </location>
</feature>
<comment type="subcellular location">
    <subcellularLocation>
        <location evidence="1">Cell membrane</location>
        <topology evidence="1">Multi-pass membrane protein</topology>
    </subcellularLocation>
</comment>
<reference evidence="16 17" key="1">
    <citation type="submission" date="2018-03" db="EMBL/GenBank/DDBJ databases">
        <title>Whole genome sequencing of Histamine producing bacteria.</title>
        <authorList>
            <person name="Butler K."/>
        </authorList>
    </citation>
    <scope>NUCLEOTIDE SEQUENCE [LARGE SCALE GENOMIC DNA]</scope>
    <source>
        <strain evidence="16 17">DSM 19138</strain>
    </source>
</reference>
<feature type="transmembrane region" description="Helical" evidence="13">
    <location>
        <begin position="111"/>
        <end position="132"/>
    </location>
</feature>
<keyword evidence="6" id="KW-0598">Phosphotransferase system</keyword>
<dbReference type="PROSITE" id="PS01035">
    <property type="entry name" value="PTS_EIIB_TYPE_1_CYS"/>
    <property type="match status" value="1"/>
</dbReference>
<evidence type="ECO:0000256" key="10">
    <source>
        <dbReference type="ARBA" id="ARBA00023136"/>
    </source>
</evidence>
<feature type="transmembrane region" description="Helical" evidence="13">
    <location>
        <begin position="185"/>
        <end position="202"/>
    </location>
</feature>
<feature type="compositionally biased region" description="Low complexity" evidence="12">
    <location>
        <begin position="474"/>
        <end position="485"/>
    </location>
</feature>
<keyword evidence="5" id="KW-0808">Transferase</keyword>
<evidence type="ECO:0000256" key="9">
    <source>
        <dbReference type="ARBA" id="ARBA00022989"/>
    </source>
</evidence>
<evidence type="ECO:0000313" key="17">
    <source>
        <dbReference type="Proteomes" id="UP000241346"/>
    </source>
</evidence>
<feature type="transmembrane region" description="Helical" evidence="13">
    <location>
        <begin position="253"/>
        <end position="278"/>
    </location>
</feature>
<organism evidence="16 17">
    <name type="scientific">Photobacterium rosenbergii</name>
    <dbReference type="NCBI Taxonomy" id="294936"/>
    <lineage>
        <taxon>Bacteria</taxon>
        <taxon>Pseudomonadati</taxon>
        <taxon>Pseudomonadota</taxon>
        <taxon>Gammaproteobacteria</taxon>
        <taxon>Vibrionales</taxon>
        <taxon>Vibrionaceae</taxon>
        <taxon>Photobacterium</taxon>
    </lineage>
</organism>
<comment type="caution">
    <text evidence="16">The sequence shown here is derived from an EMBL/GenBank/DDBJ whole genome shotgun (WGS) entry which is preliminary data.</text>
</comment>
<feature type="region of interest" description="Disordered" evidence="12">
    <location>
        <begin position="473"/>
        <end position="495"/>
    </location>
</feature>
<dbReference type="AlphaFoldDB" id="A0A2T3NM02"/>
<keyword evidence="8" id="KW-0418">Kinase</keyword>
<feature type="transmembrane region" description="Helical" evidence="13">
    <location>
        <begin position="152"/>
        <end position="173"/>
    </location>
</feature>
<feature type="transmembrane region" description="Helical" evidence="13">
    <location>
        <begin position="336"/>
        <end position="356"/>
    </location>
</feature>
<dbReference type="CDD" id="cd00212">
    <property type="entry name" value="PTS_IIB_glc"/>
    <property type="match status" value="1"/>
</dbReference>
<keyword evidence="4 16" id="KW-0762">Sugar transport</keyword>
<dbReference type="InterPro" id="IPR036878">
    <property type="entry name" value="Glu_permease_IIB"/>
</dbReference>
<evidence type="ECO:0000256" key="13">
    <source>
        <dbReference type="SAM" id="Phobius"/>
    </source>
</evidence>
<dbReference type="Pfam" id="PF00367">
    <property type="entry name" value="PTS_EIIB"/>
    <property type="match status" value="1"/>
</dbReference>
<dbReference type="Gene3D" id="3.30.1360.60">
    <property type="entry name" value="Glucose permease domain IIB"/>
    <property type="match status" value="1"/>
</dbReference>
<evidence type="ECO:0000256" key="1">
    <source>
        <dbReference type="ARBA" id="ARBA00004651"/>
    </source>
</evidence>
<dbReference type="InterPro" id="IPR001996">
    <property type="entry name" value="PTS_IIB_1"/>
</dbReference>
<dbReference type="EMBL" id="PYMB01000001">
    <property type="protein sequence ID" value="PSW16478.1"/>
    <property type="molecule type" value="Genomic_DNA"/>
</dbReference>
<dbReference type="InterPro" id="IPR050558">
    <property type="entry name" value="PTS_Sugar-Specific_Components"/>
</dbReference>
<dbReference type="PROSITE" id="PS51103">
    <property type="entry name" value="PTS_EIIC_TYPE_1"/>
    <property type="match status" value="1"/>
</dbReference>
<dbReference type="InterPro" id="IPR018113">
    <property type="entry name" value="PTrfase_EIIB_Cys"/>
</dbReference>